<dbReference type="PANTHER" id="PTHR38471">
    <property type="entry name" value="FOUR HELIX BUNDLE PROTEIN"/>
    <property type="match status" value="1"/>
</dbReference>
<dbReference type="NCBIfam" id="TIGR02436">
    <property type="entry name" value="four helix bundle protein"/>
    <property type="match status" value="1"/>
</dbReference>
<reference evidence="1 2" key="1">
    <citation type="journal article" date="2016" name="Nat. Commun.">
        <title>Thousands of microbial genomes shed light on interconnected biogeochemical processes in an aquifer system.</title>
        <authorList>
            <person name="Anantharaman K."/>
            <person name="Brown C.T."/>
            <person name="Hug L.A."/>
            <person name="Sharon I."/>
            <person name="Castelle C.J."/>
            <person name="Probst A.J."/>
            <person name="Thomas B.C."/>
            <person name="Singh A."/>
            <person name="Wilkins M.J."/>
            <person name="Karaoz U."/>
            <person name="Brodie E.L."/>
            <person name="Williams K.H."/>
            <person name="Hubbard S.S."/>
            <person name="Banfield J.F."/>
        </authorList>
    </citation>
    <scope>NUCLEOTIDE SEQUENCE [LARGE SCALE GENOMIC DNA]</scope>
</reference>
<dbReference type="NCBIfam" id="NF008911">
    <property type="entry name" value="PRK12275.1-2"/>
    <property type="match status" value="1"/>
</dbReference>
<dbReference type="STRING" id="1802521.A2893_02475"/>
<protein>
    <recommendedName>
        <fullName evidence="3">Four helix bundle protein</fullName>
    </recommendedName>
</protein>
<organism evidence="1 2">
    <name type="scientific">Candidatus Woesebacteria bacterium RIFCSPLOWO2_01_FULL_39_25</name>
    <dbReference type="NCBI Taxonomy" id="1802521"/>
    <lineage>
        <taxon>Bacteria</taxon>
        <taxon>Candidatus Woeseibacteriota</taxon>
    </lineage>
</organism>
<evidence type="ECO:0000313" key="2">
    <source>
        <dbReference type="Proteomes" id="UP000176725"/>
    </source>
</evidence>
<dbReference type="EMBL" id="MGHH01000015">
    <property type="protein sequence ID" value="OGM63818.1"/>
    <property type="molecule type" value="Genomic_DNA"/>
</dbReference>
<dbReference type="Pfam" id="PF05635">
    <property type="entry name" value="23S_rRNA_IVP"/>
    <property type="match status" value="1"/>
</dbReference>
<evidence type="ECO:0000313" key="1">
    <source>
        <dbReference type="EMBL" id="OGM63818.1"/>
    </source>
</evidence>
<sequence length="130" mass="14916">MVRSYKQSLQDIKSYKNLIVWQKAFELSLLIYKITKGFPKEELYALTSQVRRAVISIPSNIAEGYCRQRKLEYIQFLQIAFASGAELETQLLIAKNLNYISAVDFNKANSLLEEVMKMLNSLISKIKTSA</sequence>
<gene>
    <name evidence="1" type="ORF">A2893_02475</name>
</gene>
<name>A0A1F8BKM3_9BACT</name>
<dbReference type="InterPro" id="IPR036583">
    <property type="entry name" value="23S_rRNA_IVS_sf"/>
</dbReference>
<comment type="caution">
    <text evidence="1">The sequence shown here is derived from an EMBL/GenBank/DDBJ whole genome shotgun (WGS) entry which is preliminary data.</text>
</comment>
<evidence type="ECO:0008006" key="3">
    <source>
        <dbReference type="Google" id="ProtNLM"/>
    </source>
</evidence>
<dbReference type="InterPro" id="IPR012657">
    <property type="entry name" value="23S_rRNA-intervening_sequence"/>
</dbReference>
<dbReference type="Gene3D" id="1.20.1440.60">
    <property type="entry name" value="23S rRNA-intervening sequence"/>
    <property type="match status" value="1"/>
</dbReference>
<dbReference type="AlphaFoldDB" id="A0A1F8BKM3"/>
<proteinExistence type="predicted"/>
<dbReference type="PANTHER" id="PTHR38471:SF2">
    <property type="entry name" value="FOUR HELIX BUNDLE PROTEIN"/>
    <property type="match status" value="1"/>
</dbReference>
<dbReference type="CDD" id="cd16377">
    <property type="entry name" value="23S_rRNA_IVP_like"/>
    <property type="match status" value="1"/>
</dbReference>
<dbReference type="Proteomes" id="UP000176725">
    <property type="component" value="Unassembled WGS sequence"/>
</dbReference>
<dbReference type="SUPFAM" id="SSF158446">
    <property type="entry name" value="IVS-encoded protein-like"/>
    <property type="match status" value="1"/>
</dbReference>
<accession>A0A1F8BKM3</accession>